<keyword evidence="3" id="KW-1185">Reference proteome</keyword>
<dbReference type="Proteomes" id="UP000182306">
    <property type="component" value="Plasmid B"/>
</dbReference>
<reference evidence="2 3" key="1">
    <citation type="submission" date="2015-10" db="EMBL/GenBank/DDBJ databases">
        <title>Genomic differences between typical nodule nitrogen-fixing rhizobial strains and those coming from bean seeds.</title>
        <authorList>
            <person name="Peralta H."/>
            <person name="Aguilar-Vera A."/>
            <person name="Diaz R."/>
            <person name="Mora Y."/>
            <person name="Martinez-Batallar G."/>
            <person name="Salazar E."/>
            <person name="Vargas-Lagunas C."/>
            <person name="Encarnacion S."/>
            <person name="Girard L."/>
            <person name="Mora J."/>
        </authorList>
    </citation>
    <scope>NUCLEOTIDE SEQUENCE [LARGE SCALE GENOMIC DNA]</scope>
    <source>
        <strain evidence="2 3">CFNEI 73</strain>
        <plasmid evidence="2 3">B</plasmid>
    </source>
</reference>
<gene>
    <name evidence="2" type="ORF">SAMCFNEI73_pB0463</name>
</gene>
<feature type="domain" description="AB hydrolase-1" evidence="1">
    <location>
        <begin position="27"/>
        <end position="263"/>
    </location>
</feature>
<keyword evidence="2" id="KW-0378">Hydrolase</keyword>
<dbReference type="EMBL" id="CP013109">
    <property type="protein sequence ID" value="APG93659.1"/>
    <property type="molecule type" value="Genomic_DNA"/>
</dbReference>
<dbReference type="EC" id="3.7.1.9" evidence="2"/>
<dbReference type="Pfam" id="PF12697">
    <property type="entry name" value="Abhydrolase_6"/>
    <property type="match status" value="1"/>
</dbReference>
<dbReference type="AlphaFoldDB" id="A0A1L3LU90"/>
<geneLocation type="plasmid" evidence="2 3">
    <name>B</name>
</geneLocation>
<keyword evidence="2" id="KW-0614">Plasmid</keyword>
<dbReference type="GO" id="GO:0018775">
    <property type="term" value="F:2-hydroxymuconate-semialdehyde hydrolase activity"/>
    <property type="evidence" value="ECO:0007669"/>
    <property type="project" value="UniProtKB-EC"/>
</dbReference>
<organism evidence="2 3">
    <name type="scientific">Sinorhizobium americanum</name>
    <dbReference type="NCBI Taxonomy" id="194963"/>
    <lineage>
        <taxon>Bacteria</taxon>
        <taxon>Pseudomonadati</taxon>
        <taxon>Pseudomonadota</taxon>
        <taxon>Alphaproteobacteria</taxon>
        <taxon>Hyphomicrobiales</taxon>
        <taxon>Rhizobiaceae</taxon>
        <taxon>Sinorhizobium/Ensifer group</taxon>
        <taxon>Sinorhizobium</taxon>
    </lineage>
</organism>
<dbReference type="KEGG" id="same:SAMCFNEI73_pB0463"/>
<dbReference type="OrthoDB" id="9799612at2"/>
<dbReference type="PANTHER" id="PTHR46438">
    <property type="entry name" value="ALPHA/BETA-HYDROLASES SUPERFAMILY PROTEIN"/>
    <property type="match status" value="1"/>
</dbReference>
<accession>A0A1L3LU90</accession>
<dbReference type="Gene3D" id="3.40.50.1820">
    <property type="entry name" value="alpha/beta hydrolase"/>
    <property type="match status" value="1"/>
</dbReference>
<dbReference type="InterPro" id="IPR000073">
    <property type="entry name" value="AB_hydrolase_1"/>
</dbReference>
<dbReference type="InterPro" id="IPR029058">
    <property type="entry name" value="AB_hydrolase_fold"/>
</dbReference>
<protein>
    <submittedName>
        <fullName evidence="2">2-hydroxymuconic semialdehyde hydrolase</fullName>
        <ecNumber evidence="2">3.7.1.9</ecNumber>
    </submittedName>
</protein>
<sequence>MPLFEDLEFSIDGHRVAYIEGGKGYPLLMIHGSGPGASTLGNWSRVLGPLSERYHVHAMDLIGFGKSDRKKSEPFFDLDLWIRQCKAMLAKIPGEKVGIIAHSISASLALQVAASESRVGQVLTTGAMGAKFTVNEGTVACWTFPETRADLKKAIGFLINDKSLIDDAYLDARVKVLHEDPTYKDYFSRMFAGDRQRYADQAIIDPSVLARIKCPVTMLHGRVDEPFPPATTLKLADHIPQADVVLLANCSHSVALERTDALLSAAHTLFPQPQ</sequence>
<evidence type="ECO:0000259" key="1">
    <source>
        <dbReference type="Pfam" id="PF12697"/>
    </source>
</evidence>
<dbReference type="SUPFAM" id="SSF53474">
    <property type="entry name" value="alpha/beta-Hydrolases"/>
    <property type="match status" value="1"/>
</dbReference>
<proteinExistence type="predicted"/>
<dbReference type="PRINTS" id="PR00111">
    <property type="entry name" value="ABHYDROLASE"/>
</dbReference>
<evidence type="ECO:0000313" key="2">
    <source>
        <dbReference type="EMBL" id="APG93659.1"/>
    </source>
</evidence>
<name>A0A1L3LU90_9HYPH</name>
<evidence type="ECO:0000313" key="3">
    <source>
        <dbReference type="Proteomes" id="UP000182306"/>
    </source>
</evidence>